<dbReference type="EMBL" id="VSSQ01082063">
    <property type="protein sequence ID" value="MPN30803.1"/>
    <property type="molecule type" value="Genomic_DNA"/>
</dbReference>
<name>A0A645H4P3_9ZZZZ</name>
<reference evidence="1" key="1">
    <citation type="submission" date="2019-08" db="EMBL/GenBank/DDBJ databases">
        <authorList>
            <person name="Kucharzyk K."/>
            <person name="Murdoch R.W."/>
            <person name="Higgins S."/>
            <person name="Loffler F."/>
        </authorList>
    </citation>
    <scope>NUCLEOTIDE SEQUENCE</scope>
</reference>
<protein>
    <submittedName>
        <fullName evidence="1">Uncharacterized protein</fullName>
    </submittedName>
</protein>
<dbReference type="AlphaFoldDB" id="A0A645H4P3"/>
<evidence type="ECO:0000313" key="1">
    <source>
        <dbReference type="EMBL" id="MPN30803.1"/>
    </source>
</evidence>
<organism evidence="1">
    <name type="scientific">bioreactor metagenome</name>
    <dbReference type="NCBI Taxonomy" id="1076179"/>
    <lineage>
        <taxon>unclassified sequences</taxon>
        <taxon>metagenomes</taxon>
        <taxon>ecological metagenomes</taxon>
    </lineage>
</organism>
<accession>A0A645H4P3</accession>
<gene>
    <name evidence="1" type="ORF">SDC9_178274</name>
</gene>
<proteinExistence type="predicted"/>
<comment type="caution">
    <text evidence="1">The sequence shown here is derived from an EMBL/GenBank/DDBJ whole genome shotgun (WGS) entry which is preliminary data.</text>
</comment>
<sequence length="81" mass="9307">MLSVHMHVRKMTDRYPIEHTPQGVFHIILIEVGLNAKQQTSLHRHATAPKPIALKIIKRIPVLVRQVQVVLVVLQNRFSLC</sequence>